<reference evidence="7" key="1">
    <citation type="submission" date="2016-09" db="EMBL/GenBank/DDBJ databases">
        <title>Complete Genome Sequence of Brevibacterium linens SMQ-1335.</title>
        <authorList>
            <person name="de Melo A.G."/>
            <person name="Labrie S.J."/>
            <person name="Dumaresq J."/>
            <person name="Roberts R.J."/>
            <person name="Tremblay D.M."/>
            <person name="Moineau S."/>
        </authorList>
    </citation>
    <scope>NUCLEOTIDE SEQUENCE [LARGE SCALE GENOMIC DNA]</scope>
    <source>
        <strain evidence="7">SMQ-1335</strain>
    </source>
</reference>
<evidence type="ECO:0000256" key="5">
    <source>
        <dbReference type="HAMAP-Rule" id="MF_01609"/>
    </source>
</evidence>
<keyword evidence="3 5" id="KW-0067">ATP-binding</keyword>
<dbReference type="Proteomes" id="UP000094793">
    <property type="component" value="Chromosome"/>
</dbReference>
<dbReference type="OrthoDB" id="9769628at2"/>
<gene>
    <name evidence="6" type="ORF">BLSMQ_0506</name>
</gene>
<dbReference type="EC" id="6.3.2.2" evidence="5"/>
<comment type="similarity">
    <text evidence="5">Belongs to the glutamate--cysteine ligase type 2 family. YbdK subfamily.</text>
</comment>
<protein>
    <recommendedName>
        <fullName evidence="5">Putative glutamate--cysteine ligase 2</fullName>
        <ecNumber evidence="5">6.3.2.2</ecNumber>
    </recommendedName>
    <alternativeName>
        <fullName evidence="5">Gamma-glutamylcysteine synthetase 2</fullName>
        <shortName evidence="5">GCS 2</shortName>
        <shortName evidence="5">Gamma-GCS 2</shortName>
    </alternativeName>
</protein>
<sequence>MHCVSGSPGHSNRMRQNDEYGYRSQESNSALVASLFTASCQAPGLMETLDLVKPRTPGGLVSGCAPPTRMSIIRSRWIQDWLILISKARIRGGQLSTFGIEEEFILADRSTLLPASPTKQQKNALMALSSHSGRVTTEWLDCQIEYATPVLRTASEAFESLLDFRKKLSRTAHELGLIATSLGTAPQIADAPPAISEGERYREMATLAPAIAAEQFINGMHVHVGIPDRESGVLALNGMRRWLPVLTALSANSPLWRGADSGFASWRSIQYRRWVIYGTPPHFHNADDYDCHLTALQRSDLVDDEAMVGWLVRLSPRHQTVEIRSCDVQLHAEDALTLALLIRALVNAEIESPLANAVPAELIDVAHWQAARFGLAGKLMDTQAQNSVPAATAVWTMFDRALPGLLRSGDEVRVRAGIRRLLRFGTGATRQREVFARAGLSGLLKYSSSRLAAHDT</sequence>
<dbReference type="InterPro" id="IPR050141">
    <property type="entry name" value="GCL_type2/YbdK_subfam"/>
</dbReference>
<dbReference type="GO" id="GO:0004357">
    <property type="term" value="F:glutamate-cysteine ligase activity"/>
    <property type="evidence" value="ECO:0007669"/>
    <property type="project" value="UniProtKB-EC"/>
</dbReference>
<dbReference type="KEGG" id="blin:BLSMQ_0506"/>
<dbReference type="InterPro" id="IPR014746">
    <property type="entry name" value="Gln_synth/guanido_kin_cat_dom"/>
</dbReference>
<organism evidence="6 7">
    <name type="scientific">Brevibacterium aurantiacum</name>
    <dbReference type="NCBI Taxonomy" id="273384"/>
    <lineage>
        <taxon>Bacteria</taxon>
        <taxon>Bacillati</taxon>
        <taxon>Actinomycetota</taxon>
        <taxon>Actinomycetes</taxon>
        <taxon>Micrococcales</taxon>
        <taxon>Brevibacteriaceae</taxon>
        <taxon>Brevibacterium</taxon>
    </lineage>
</organism>
<dbReference type="NCBIfam" id="TIGR02050">
    <property type="entry name" value="gshA_cyan_rel"/>
    <property type="match status" value="1"/>
</dbReference>
<evidence type="ECO:0000256" key="2">
    <source>
        <dbReference type="ARBA" id="ARBA00022741"/>
    </source>
</evidence>
<dbReference type="SUPFAM" id="SSF55931">
    <property type="entry name" value="Glutamine synthetase/guanido kinase"/>
    <property type="match status" value="1"/>
</dbReference>
<dbReference type="EMBL" id="CP017150">
    <property type="protein sequence ID" value="AOP52220.1"/>
    <property type="molecule type" value="Genomic_DNA"/>
</dbReference>
<dbReference type="PATRIC" id="fig|1703.10.peg.521"/>
<dbReference type="HAMAP" id="MF_01609">
    <property type="entry name" value="Glu_cys_ligase_2"/>
    <property type="match status" value="1"/>
</dbReference>
<dbReference type="GO" id="GO:0005524">
    <property type="term" value="F:ATP binding"/>
    <property type="evidence" value="ECO:0007669"/>
    <property type="project" value="UniProtKB-KW"/>
</dbReference>
<evidence type="ECO:0000313" key="7">
    <source>
        <dbReference type="Proteomes" id="UP000094793"/>
    </source>
</evidence>
<comment type="catalytic activity">
    <reaction evidence="4 5">
        <text>L-cysteine + L-glutamate + ATP = gamma-L-glutamyl-L-cysteine + ADP + phosphate + H(+)</text>
        <dbReference type="Rhea" id="RHEA:13285"/>
        <dbReference type="ChEBI" id="CHEBI:15378"/>
        <dbReference type="ChEBI" id="CHEBI:29985"/>
        <dbReference type="ChEBI" id="CHEBI:30616"/>
        <dbReference type="ChEBI" id="CHEBI:35235"/>
        <dbReference type="ChEBI" id="CHEBI:43474"/>
        <dbReference type="ChEBI" id="CHEBI:58173"/>
        <dbReference type="ChEBI" id="CHEBI:456216"/>
        <dbReference type="EC" id="6.3.2.2"/>
    </reaction>
</comment>
<comment type="function">
    <text evidence="5">ATP-dependent carboxylate-amine ligase which exhibits weak glutamate--cysteine ligase activity.</text>
</comment>
<dbReference type="PANTHER" id="PTHR36510:SF1">
    <property type="entry name" value="GLUTAMATE--CYSTEINE LIGASE 2-RELATED"/>
    <property type="match status" value="1"/>
</dbReference>
<dbReference type="PANTHER" id="PTHR36510">
    <property type="entry name" value="GLUTAMATE--CYSTEINE LIGASE 2-RELATED"/>
    <property type="match status" value="1"/>
</dbReference>
<keyword evidence="1 5" id="KW-0436">Ligase</keyword>
<accession>A0A1D7VZS1</accession>
<evidence type="ECO:0000256" key="1">
    <source>
        <dbReference type="ARBA" id="ARBA00022598"/>
    </source>
</evidence>
<proteinExistence type="inferred from homology"/>
<evidence type="ECO:0000313" key="6">
    <source>
        <dbReference type="EMBL" id="AOP52220.1"/>
    </source>
</evidence>
<dbReference type="InterPro" id="IPR011793">
    <property type="entry name" value="YbdK"/>
</dbReference>
<dbReference type="AlphaFoldDB" id="A0A1D7VZS1"/>
<name>A0A1D7VZS1_BREAU</name>
<dbReference type="InterPro" id="IPR006336">
    <property type="entry name" value="GCS2"/>
</dbReference>
<dbReference type="GO" id="GO:0042398">
    <property type="term" value="P:modified amino acid biosynthetic process"/>
    <property type="evidence" value="ECO:0007669"/>
    <property type="project" value="InterPro"/>
</dbReference>
<evidence type="ECO:0000256" key="3">
    <source>
        <dbReference type="ARBA" id="ARBA00022840"/>
    </source>
</evidence>
<keyword evidence="2 5" id="KW-0547">Nucleotide-binding</keyword>
<evidence type="ECO:0000256" key="4">
    <source>
        <dbReference type="ARBA" id="ARBA00048819"/>
    </source>
</evidence>
<dbReference type="Gene3D" id="3.30.590.20">
    <property type="match status" value="1"/>
</dbReference>
<dbReference type="Pfam" id="PF04107">
    <property type="entry name" value="GCS2"/>
    <property type="match status" value="1"/>
</dbReference>